<protein>
    <submittedName>
        <fullName evidence="7">Tryptophan-rich sensory protein</fullName>
    </submittedName>
</protein>
<dbReference type="InterPro" id="IPR038330">
    <property type="entry name" value="TspO/MBR-related_sf"/>
</dbReference>
<dbReference type="InterPro" id="IPR004307">
    <property type="entry name" value="TspO_MBR"/>
</dbReference>
<name>A0ABN2XVJ7_9ACTN</name>
<feature type="transmembrane region" description="Helical" evidence="6">
    <location>
        <begin position="101"/>
        <end position="121"/>
    </location>
</feature>
<dbReference type="CDD" id="cd15904">
    <property type="entry name" value="TSPO_MBR"/>
    <property type="match status" value="1"/>
</dbReference>
<evidence type="ECO:0000313" key="8">
    <source>
        <dbReference type="Proteomes" id="UP001501161"/>
    </source>
</evidence>
<comment type="caution">
    <text evidence="7">The sequence shown here is derived from an EMBL/GenBank/DDBJ whole genome shotgun (WGS) entry which is preliminary data.</text>
</comment>
<sequence>MSTWAPTLAWCALVVVFAALSNAWNGHDPGWYASLARPSFQPPDVVFGLMWPLSFLLLLVVGATTVRTAPAGAAWAATGVLAVSVALALGWAYLFYVPHNLVAAAACLAGAAVLTWVLLVVMARIETWGALALAPYALWLSVATALSVAYARLN</sequence>
<comment type="subcellular location">
    <subcellularLocation>
        <location evidence="1">Membrane</location>
        <topology evidence="1">Multi-pass membrane protein</topology>
    </subcellularLocation>
</comment>
<evidence type="ECO:0000256" key="2">
    <source>
        <dbReference type="ARBA" id="ARBA00007524"/>
    </source>
</evidence>
<evidence type="ECO:0000256" key="3">
    <source>
        <dbReference type="ARBA" id="ARBA00022692"/>
    </source>
</evidence>
<keyword evidence="8" id="KW-1185">Reference proteome</keyword>
<proteinExistence type="inferred from homology"/>
<keyword evidence="3 6" id="KW-0812">Transmembrane</keyword>
<evidence type="ECO:0000256" key="6">
    <source>
        <dbReference type="SAM" id="Phobius"/>
    </source>
</evidence>
<dbReference type="RefSeq" id="WP_231250727.1">
    <property type="nucleotide sequence ID" value="NZ_BAAAMQ010000017.1"/>
</dbReference>
<dbReference type="Proteomes" id="UP001501161">
    <property type="component" value="Unassembled WGS sequence"/>
</dbReference>
<comment type="similarity">
    <text evidence="2">Belongs to the TspO/BZRP family.</text>
</comment>
<evidence type="ECO:0000313" key="7">
    <source>
        <dbReference type="EMBL" id="GAA2117087.1"/>
    </source>
</evidence>
<feature type="transmembrane region" description="Helical" evidence="6">
    <location>
        <begin position="47"/>
        <end position="66"/>
    </location>
</feature>
<feature type="transmembrane region" description="Helical" evidence="6">
    <location>
        <begin position="128"/>
        <end position="151"/>
    </location>
</feature>
<dbReference type="PANTHER" id="PTHR10057:SF0">
    <property type="entry name" value="TRANSLOCATOR PROTEIN"/>
    <property type="match status" value="1"/>
</dbReference>
<evidence type="ECO:0000256" key="1">
    <source>
        <dbReference type="ARBA" id="ARBA00004141"/>
    </source>
</evidence>
<dbReference type="Pfam" id="PF03073">
    <property type="entry name" value="TspO_MBR"/>
    <property type="match status" value="1"/>
</dbReference>
<evidence type="ECO:0000256" key="4">
    <source>
        <dbReference type="ARBA" id="ARBA00022989"/>
    </source>
</evidence>
<dbReference type="Gene3D" id="1.20.1260.100">
    <property type="entry name" value="TspO/MBR protein"/>
    <property type="match status" value="1"/>
</dbReference>
<dbReference type="EMBL" id="BAAAMQ010000017">
    <property type="protein sequence ID" value="GAA2117087.1"/>
    <property type="molecule type" value="Genomic_DNA"/>
</dbReference>
<organism evidence="7 8">
    <name type="scientific">Nocardioides furvisabuli</name>
    <dbReference type="NCBI Taxonomy" id="375542"/>
    <lineage>
        <taxon>Bacteria</taxon>
        <taxon>Bacillati</taxon>
        <taxon>Actinomycetota</taxon>
        <taxon>Actinomycetes</taxon>
        <taxon>Propionibacteriales</taxon>
        <taxon>Nocardioidaceae</taxon>
        <taxon>Nocardioides</taxon>
    </lineage>
</organism>
<reference evidence="7 8" key="1">
    <citation type="journal article" date="2019" name="Int. J. Syst. Evol. Microbiol.">
        <title>The Global Catalogue of Microorganisms (GCM) 10K type strain sequencing project: providing services to taxonomists for standard genome sequencing and annotation.</title>
        <authorList>
            <consortium name="The Broad Institute Genomics Platform"/>
            <consortium name="The Broad Institute Genome Sequencing Center for Infectious Disease"/>
            <person name="Wu L."/>
            <person name="Ma J."/>
        </authorList>
    </citation>
    <scope>NUCLEOTIDE SEQUENCE [LARGE SCALE GENOMIC DNA]</scope>
    <source>
        <strain evidence="7 8">JCM 13813</strain>
    </source>
</reference>
<feature type="transmembrane region" description="Helical" evidence="6">
    <location>
        <begin position="73"/>
        <end position="95"/>
    </location>
</feature>
<keyword evidence="5 6" id="KW-0472">Membrane</keyword>
<accession>A0ABN2XVJ7</accession>
<gene>
    <name evidence="7" type="ORF">GCM10009726_37060</name>
</gene>
<dbReference type="PANTHER" id="PTHR10057">
    <property type="entry name" value="PERIPHERAL-TYPE BENZODIAZEPINE RECEPTOR"/>
    <property type="match status" value="1"/>
</dbReference>
<evidence type="ECO:0000256" key="5">
    <source>
        <dbReference type="ARBA" id="ARBA00023136"/>
    </source>
</evidence>
<keyword evidence="4 6" id="KW-1133">Transmembrane helix</keyword>